<protein>
    <submittedName>
        <fullName evidence="2">Uncharacterized protein</fullName>
    </submittedName>
</protein>
<proteinExistence type="predicted"/>
<sequence length="57" mass="5841">MGSGRRGIGRKPSGKAAASPNAGEHDKGRMEGSGEAASAPARARPYNPCMHPARRPA</sequence>
<feature type="compositionally biased region" description="Basic and acidic residues" evidence="1">
    <location>
        <begin position="23"/>
        <end position="32"/>
    </location>
</feature>
<keyword evidence="3" id="KW-1185">Reference proteome</keyword>
<evidence type="ECO:0000313" key="2">
    <source>
        <dbReference type="EMBL" id="GAA4858451.1"/>
    </source>
</evidence>
<feature type="region of interest" description="Disordered" evidence="1">
    <location>
        <begin position="1"/>
        <end position="57"/>
    </location>
</feature>
<dbReference type="EMBL" id="BAABJY010000001">
    <property type="protein sequence ID" value="GAA4858451.1"/>
    <property type="molecule type" value="Genomic_DNA"/>
</dbReference>
<reference evidence="3" key="1">
    <citation type="journal article" date="2019" name="Int. J. Syst. Evol. Microbiol.">
        <title>The Global Catalogue of Microorganisms (GCM) 10K type strain sequencing project: providing services to taxonomists for standard genome sequencing and annotation.</title>
        <authorList>
            <consortium name="The Broad Institute Genomics Platform"/>
            <consortium name="The Broad Institute Genome Sequencing Center for Infectious Disease"/>
            <person name="Wu L."/>
            <person name="Ma J."/>
        </authorList>
    </citation>
    <scope>NUCLEOTIDE SEQUENCE [LARGE SCALE GENOMIC DNA]</scope>
    <source>
        <strain evidence="3">JCM 18392</strain>
    </source>
</reference>
<accession>A0ABP9DXY6</accession>
<organism evidence="2 3">
    <name type="scientific">Luteimonas vadosa</name>
    <dbReference type="NCBI Taxonomy" id="1165507"/>
    <lineage>
        <taxon>Bacteria</taxon>
        <taxon>Pseudomonadati</taxon>
        <taxon>Pseudomonadota</taxon>
        <taxon>Gammaproteobacteria</taxon>
        <taxon>Lysobacterales</taxon>
        <taxon>Lysobacteraceae</taxon>
        <taxon>Luteimonas</taxon>
    </lineage>
</organism>
<evidence type="ECO:0000313" key="3">
    <source>
        <dbReference type="Proteomes" id="UP001501323"/>
    </source>
</evidence>
<comment type="caution">
    <text evidence="2">The sequence shown here is derived from an EMBL/GenBank/DDBJ whole genome shotgun (WGS) entry which is preliminary data.</text>
</comment>
<gene>
    <name evidence="2" type="ORF">GCM10023332_07920</name>
</gene>
<evidence type="ECO:0000256" key="1">
    <source>
        <dbReference type="SAM" id="MobiDB-lite"/>
    </source>
</evidence>
<dbReference type="Proteomes" id="UP001501323">
    <property type="component" value="Unassembled WGS sequence"/>
</dbReference>
<name>A0ABP9DXY6_9GAMM</name>